<reference evidence="3 4" key="1">
    <citation type="submission" date="2011-01" db="EMBL/GenBank/DDBJ databases">
        <authorList>
            <person name="Weinstock G."/>
            <person name="Sodergren E."/>
            <person name="Clifton S."/>
            <person name="Fulton L."/>
            <person name="Fulton B."/>
            <person name="Courtney L."/>
            <person name="Fronick C."/>
            <person name="Harrison M."/>
            <person name="Strong C."/>
            <person name="Farmer C."/>
            <person name="Delahaunty K."/>
            <person name="Markovic C."/>
            <person name="Hall O."/>
            <person name="Minx P."/>
            <person name="Tomlinson C."/>
            <person name="Mitreva M."/>
            <person name="Hou S."/>
            <person name="Chen J."/>
            <person name="Wollam A."/>
            <person name="Pepin K.H."/>
            <person name="Johnson M."/>
            <person name="Bhonagiri V."/>
            <person name="Zhang X."/>
            <person name="Suruliraj S."/>
            <person name="Warren W."/>
            <person name="Chinwalla A."/>
            <person name="Mardis E.R."/>
            <person name="Wilson R.K."/>
        </authorList>
    </citation>
    <scope>NUCLEOTIDE SEQUENCE [LARGE SCALE GENOMIC DNA]</scope>
    <source>
        <strain evidence="4">DSM 22608 / JCM 16073 / KCTC 15190 / YIT 12066</strain>
    </source>
</reference>
<dbReference type="Proteomes" id="UP000018458">
    <property type="component" value="Unassembled WGS sequence"/>
</dbReference>
<feature type="region of interest" description="Disordered" evidence="2">
    <location>
        <begin position="288"/>
        <end position="316"/>
    </location>
</feature>
<comment type="caution">
    <text evidence="3">The sequence shown here is derived from an EMBL/GenBank/DDBJ whole genome shotgun (WGS) entry which is preliminary data.</text>
</comment>
<evidence type="ECO:0000313" key="4">
    <source>
        <dbReference type="Proteomes" id="UP000018458"/>
    </source>
</evidence>
<feature type="compositionally biased region" description="Polar residues" evidence="2">
    <location>
        <begin position="1"/>
        <end position="23"/>
    </location>
</feature>
<feature type="region of interest" description="Disordered" evidence="2">
    <location>
        <begin position="1"/>
        <end position="33"/>
    </location>
</feature>
<feature type="coiled-coil region" evidence="1">
    <location>
        <begin position="71"/>
        <end position="98"/>
    </location>
</feature>
<organism evidence="3 4">
    <name type="scientific">Succinatimonas hippei (strain DSM 22608 / JCM 16073 / KCTC 15190 / YIT 12066)</name>
    <dbReference type="NCBI Taxonomy" id="762983"/>
    <lineage>
        <taxon>Bacteria</taxon>
        <taxon>Pseudomonadati</taxon>
        <taxon>Pseudomonadota</taxon>
        <taxon>Gammaproteobacteria</taxon>
        <taxon>Aeromonadales</taxon>
        <taxon>Succinivibrionaceae</taxon>
        <taxon>Succinatimonas</taxon>
    </lineage>
</organism>
<evidence type="ECO:0000256" key="2">
    <source>
        <dbReference type="SAM" id="MobiDB-lite"/>
    </source>
</evidence>
<gene>
    <name evidence="3" type="ORF">HMPREF9444_01906</name>
</gene>
<evidence type="ECO:0000313" key="3">
    <source>
        <dbReference type="EMBL" id="EFY06332.1"/>
    </source>
</evidence>
<dbReference type="AlphaFoldDB" id="E8LMC0"/>
<protein>
    <submittedName>
        <fullName evidence="3">Uncharacterized protein</fullName>
    </submittedName>
</protein>
<name>E8LMC0_SUCHY</name>
<dbReference type="EMBL" id="AEVO01000132">
    <property type="protein sequence ID" value="EFY06332.1"/>
    <property type="molecule type" value="Genomic_DNA"/>
</dbReference>
<proteinExistence type="predicted"/>
<keyword evidence="4" id="KW-1185">Reference proteome</keyword>
<dbReference type="HOGENOM" id="CLU_879768_0_0_6"/>
<keyword evidence="1" id="KW-0175">Coiled coil</keyword>
<evidence type="ECO:0000256" key="1">
    <source>
        <dbReference type="SAM" id="Coils"/>
    </source>
</evidence>
<dbReference type="RefSeq" id="WP_009144058.1">
    <property type="nucleotide sequence ID" value="NZ_GL831059.1"/>
</dbReference>
<accession>E8LMC0</accession>
<sequence length="316" mass="36483">MTETINNQEVTPADTPQTRQTPARSRGRERRRSVLPGMEEMRLTRDAINTEITRTRERRGNTRGSGLYFGKKALIEHLDSLEKQRRKLRENSDEAITVADAIKKERSLSTPRAASLTLRFDDQAVEARVVRYVTTLNDSVATLEQLIPMLISADFGGRCDRLMQVGINEISAKIDACMNDVKRYYTQYALTLPRMEDGQKIEISGCAYEYATIRHPVIFDVYSPYVKKWLQQAKRIDFISFLLSVLTYETPLEQSTVRSTVYELTRMLKDYVRIIVNQRRLAFAELRSKRTSDEEKTEEKVFTEKTDNDNSVSEKS</sequence>